<dbReference type="InterPro" id="IPR009057">
    <property type="entry name" value="Homeodomain-like_sf"/>
</dbReference>
<dbReference type="AlphaFoldDB" id="A0A2T4UKI4"/>
<dbReference type="SUPFAM" id="SSF46689">
    <property type="entry name" value="Homeodomain-like"/>
    <property type="match status" value="1"/>
</dbReference>
<protein>
    <submittedName>
        <fullName evidence="6">TetR/AcrR family transcriptional regulator</fullName>
    </submittedName>
</protein>
<sequence length="226" mass="24326">MRRAPPQRAQACTRRLRHCGSMTAEPRRLTRAQQRVATRTAILDATGEVLVADGYAELTTRRVAELAGVAQSTLMHHFPTREALLVETVSHLAMRLADEAIDALDLVALREPAQRETVLDQAWAQFTSPVAIAAAQLWAAAWAEPQLAAALHELEQRLGGLIFGTAATLFPDISDDPRFRPSIDAAVSLIRGLVMAIPVSGAAEIDARWAAMKPVLADVAGALLDG</sequence>
<organism evidence="6 7">
    <name type="scientific">Paraconexibacter algicola</name>
    <dbReference type="NCBI Taxonomy" id="2133960"/>
    <lineage>
        <taxon>Bacteria</taxon>
        <taxon>Bacillati</taxon>
        <taxon>Actinomycetota</taxon>
        <taxon>Thermoleophilia</taxon>
        <taxon>Solirubrobacterales</taxon>
        <taxon>Paraconexibacteraceae</taxon>
        <taxon>Paraconexibacter</taxon>
    </lineage>
</organism>
<dbReference type="GO" id="GO:0000976">
    <property type="term" value="F:transcription cis-regulatory region binding"/>
    <property type="evidence" value="ECO:0007669"/>
    <property type="project" value="TreeGrafter"/>
</dbReference>
<feature type="DNA-binding region" description="H-T-H motif" evidence="4">
    <location>
        <begin position="59"/>
        <end position="78"/>
    </location>
</feature>
<gene>
    <name evidence="6" type="ORF">C7Y72_08910</name>
</gene>
<proteinExistence type="predicted"/>
<dbReference type="PROSITE" id="PS50977">
    <property type="entry name" value="HTH_TETR_2"/>
    <property type="match status" value="1"/>
</dbReference>
<dbReference type="Gene3D" id="1.10.357.10">
    <property type="entry name" value="Tetracycline Repressor, domain 2"/>
    <property type="match status" value="1"/>
</dbReference>
<name>A0A2T4UKI4_9ACTN</name>
<evidence type="ECO:0000256" key="4">
    <source>
        <dbReference type="PROSITE-ProRule" id="PRU00335"/>
    </source>
</evidence>
<evidence type="ECO:0000256" key="3">
    <source>
        <dbReference type="ARBA" id="ARBA00023163"/>
    </source>
</evidence>
<evidence type="ECO:0000313" key="7">
    <source>
        <dbReference type="Proteomes" id="UP000240739"/>
    </source>
</evidence>
<keyword evidence="7" id="KW-1185">Reference proteome</keyword>
<dbReference type="EMBL" id="PYYB01000001">
    <property type="protein sequence ID" value="PTL59762.1"/>
    <property type="molecule type" value="Genomic_DNA"/>
</dbReference>
<dbReference type="GO" id="GO:0003700">
    <property type="term" value="F:DNA-binding transcription factor activity"/>
    <property type="evidence" value="ECO:0007669"/>
    <property type="project" value="TreeGrafter"/>
</dbReference>
<evidence type="ECO:0000256" key="2">
    <source>
        <dbReference type="ARBA" id="ARBA00023125"/>
    </source>
</evidence>
<keyword evidence="1" id="KW-0805">Transcription regulation</keyword>
<dbReference type="Pfam" id="PF00440">
    <property type="entry name" value="TetR_N"/>
    <property type="match status" value="1"/>
</dbReference>
<dbReference type="InterPro" id="IPR001647">
    <property type="entry name" value="HTH_TetR"/>
</dbReference>
<dbReference type="PRINTS" id="PR00455">
    <property type="entry name" value="HTHTETR"/>
</dbReference>
<reference evidence="6 7" key="1">
    <citation type="submission" date="2018-03" db="EMBL/GenBank/DDBJ databases">
        <title>Aquarubrobacter algicola gen. nov., sp. nov., a novel actinobacterium isolated from shallow eutrophic lake during the end of cyanobacterial harmful algal blooms.</title>
        <authorList>
            <person name="Chun S.J."/>
        </authorList>
    </citation>
    <scope>NUCLEOTIDE SEQUENCE [LARGE SCALE GENOMIC DNA]</scope>
    <source>
        <strain evidence="6 7">Seoho-28</strain>
    </source>
</reference>
<dbReference type="Proteomes" id="UP000240739">
    <property type="component" value="Unassembled WGS sequence"/>
</dbReference>
<evidence type="ECO:0000256" key="1">
    <source>
        <dbReference type="ARBA" id="ARBA00023015"/>
    </source>
</evidence>
<evidence type="ECO:0000313" key="6">
    <source>
        <dbReference type="EMBL" id="PTL59762.1"/>
    </source>
</evidence>
<evidence type="ECO:0000259" key="5">
    <source>
        <dbReference type="PROSITE" id="PS50977"/>
    </source>
</evidence>
<keyword evidence="3" id="KW-0804">Transcription</keyword>
<accession>A0A2T4UKI4</accession>
<dbReference type="PANTHER" id="PTHR30055:SF234">
    <property type="entry name" value="HTH-TYPE TRANSCRIPTIONAL REGULATOR BETI"/>
    <property type="match status" value="1"/>
</dbReference>
<comment type="caution">
    <text evidence="6">The sequence shown here is derived from an EMBL/GenBank/DDBJ whole genome shotgun (WGS) entry which is preliminary data.</text>
</comment>
<dbReference type="InterPro" id="IPR050109">
    <property type="entry name" value="HTH-type_TetR-like_transc_reg"/>
</dbReference>
<dbReference type="PANTHER" id="PTHR30055">
    <property type="entry name" value="HTH-TYPE TRANSCRIPTIONAL REGULATOR RUTR"/>
    <property type="match status" value="1"/>
</dbReference>
<keyword evidence="2 4" id="KW-0238">DNA-binding</keyword>
<feature type="domain" description="HTH tetR-type" evidence="5">
    <location>
        <begin position="36"/>
        <end position="96"/>
    </location>
</feature>